<feature type="disulfide bond" evidence="7">
    <location>
        <begin position="90"/>
        <end position="95"/>
    </location>
</feature>
<dbReference type="Pfam" id="PF00049">
    <property type="entry name" value="Insulin"/>
    <property type="match status" value="1"/>
</dbReference>
<evidence type="ECO:0000256" key="5">
    <source>
        <dbReference type="ARBA" id="ARBA00023157"/>
    </source>
</evidence>
<dbReference type="PRINTS" id="PR00276">
    <property type="entry name" value="INSULINFAMLY"/>
</dbReference>
<comment type="subcellular location">
    <subcellularLocation>
        <location evidence="1">Secreted</location>
    </subcellularLocation>
</comment>
<evidence type="ECO:0000259" key="8">
    <source>
        <dbReference type="SMART" id="SM00078"/>
    </source>
</evidence>
<accession>Q7LZC6</accession>
<dbReference type="Gene3D" id="1.10.100.10">
    <property type="entry name" value="Insulin-like"/>
    <property type="match status" value="1"/>
</dbReference>
<comment type="function">
    <text evidence="6">The insulin-like growth factors, isolated from plasma, are structurally and functionally related to insulin but have a much higher growth-promoting activity. Acts as a ligand for IGF1R. Binds to the alpha subunit of IGF1R, leading to the activation of the intrinsic tyrosine kinase activity which autophosphorylates tyrosine residues in the beta subunit thus initiatiating a cascade of down-stream signaling events leading to activation of the PI3K-AKT/PKB and the Ras-MAPK pathways. Binds to integrins. Its binding to integrins and subsequent ternary complex formation with integrins and IGFR1 are essential for IGF1 signaling.</text>
</comment>
<feature type="disulfide bond" evidence="7">
    <location>
        <begin position="49"/>
        <end position="91"/>
    </location>
</feature>
<keyword evidence="3" id="KW-0964">Secreted</keyword>
<feature type="disulfide bond" evidence="7">
    <location>
        <begin position="61"/>
        <end position="104"/>
    </location>
</feature>
<dbReference type="PIR" id="A53697">
    <property type="entry name" value="A53697"/>
</dbReference>
<dbReference type="FunFam" id="1.10.100.10:FF:000001">
    <property type="entry name" value="insulin-like growth factor I isoform X1"/>
    <property type="match status" value="1"/>
</dbReference>
<dbReference type="InterPro" id="IPR022341">
    <property type="entry name" value="IGF-I"/>
</dbReference>
<dbReference type="SUPFAM" id="SSF56994">
    <property type="entry name" value="Insulin-like"/>
    <property type="match status" value="1"/>
</dbReference>
<dbReference type="GO" id="GO:0008083">
    <property type="term" value="F:growth factor activity"/>
    <property type="evidence" value="ECO:0007669"/>
    <property type="project" value="UniProtKB-KW"/>
</dbReference>
<proteinExistence type="inferred from homology"/>
<dbReference type="InterPro" id="IPR016179">
    <property type="entry name" value="Insulin-like"/>
</dbReference>
<feature type="domain" description="Insulin-like" evidence="8">
    <location>
        <begin position="46"/>
        <end position="104"/>
    </location>
</feature>
<evidence type="ECO:0000256" key="7">
    <source>
        <dbReference type="PIRSR" id="PIRSR622350-50"/>
    </source>
</evidence>
<dbReference type="GO" id="GO:0005159">
    <property type="term" value="F:insulin-like growth factor receptor binding"/>
    <property type="evidence" value="ECO:0007669"/>
    <property type="project" value="TreeGrafter"/>
</dbReference>
<dbReference type="PANTHER" id="PTHR46845:SF3">
    <property type="entry name" value="INSULIN-LIKE GROWTH FACTOR 1"/>
    <property type="match status" value="1"/>
</dbReference>
<dbReference type="PRINTS" id="PR02002">
    <property type="entry name" value="INSLNLIKEGF"/>
</dbReference>
<evidence type="ECO:0000313" key="9">
    <source>
        <dbReference type="PIR" id="A53697"/>
    </source>
</evidence>
<dbReference type="PRINTS" id="PR02005">
    <property type="entry name" value="INSLNLIKEGF1"/>
</dbReference>
<dbReference type="GO" id="GO:0005179">
    <property type="term" value="F:hormone activity"/>
    <property type="evidence" value="ECO:0007669"/>
    <property type="project" value="InterPro"/>
</dbReference>
<reference evidence="9" key="1">
    <citation type="journal article" date="1994" name="J. Biol. Chem.">
        <title>Catfish express two forms of insulin-like growth factor-I (IGF-I) in the brain. Ubiquitous IGF-I and brain-specific IGF-I.</title>
        <authorList>
            <person name="McRory JEE"/>
            <person name="Sherwood NMM"/>
        </authorList>
    </citation>
    <scope>NUCLEOTIDE SEQUENCE</scope>
</reference>
<organism evidence="9">
    <name type="scientific">Clarias macrocephalus</name>
    <name type="common">Bighead catfish</name>
    <dbReference type="NCBI Taxonomy" id="35657"/>
    <lineage>
        <taxon>Eukaryota</taxon>
        <taxon>Metazoa</taxon>
        <taxon>Chordata</taxon>
        <taxon>Craniata</taxon>
        <taxon>Vertebrata</taxon>
        <taxon>Euteleostomi</taxon>
        <taxon>Actinopterygii</taxon>
        <taxon>Neopterygii</taxon>
        <taxon>Teleostei</taxon>
        <taxon>Ostariophysi</taxon>
        <taxon>Siluriformes</taxon>
        <taxon>Clariidae</taxon>
        <taxon>Clarias</taxon>
    </lineage>
</organism>
<protein>
    <submittedName>
        <fullName evidence="9">Insulin-like growth factor I, brain-specific</fullName>
    </submittedName>
</protein>
<evidence type="ECO:0000256" key="1">
    <source>
        <dbReference type="ARBA" id="ARBA00004613"/>
    </source>
</evidence>
<dbReference type="InterPro" id="IPR022352">
    <property type="entry name" value="Ins/IGF/rlx"/>
</dbReference>
<dbReference type="GO" id="GO:0051897">
    <property type="term" value="P:positive regulation of phosphatidylinositol 3-kinase/protein kinase B signal transduction"/>
    <property type="evidence" value="ECO:0007669"/>
    <property type="project" value="TreeGrafter"/>
</dbReference>
<evidence type="ECO:0000256" key="4">
    <source>
        <dbReference type="ARBA" id="ARBA00023030"/>
    </source>
</evidence>
<dbReference type="PANTHER" id="PTHR46845">
    <property type="entry name" value="INSULIN-LIKE GROWTH FACTOR I"/>
    <property type="match status" value="1"/>
</dbReference>
<name>Q7LZC6_CLAMA</name>
<evidence type="ECO:0000256" key="2">
    <source>
        <dbReference type="ARBA" id="ARBA00009034"/>
    </source>
</evidence>
<dbReference type="SMART" id="SM00078">
    <property type="entry name" value="IlGF"/>
    <property type="match status" value="1"/>
</dbReference>
<keyword evidence="5 7" id="KW-1015">Disulfide bond</keyword>
<dbReference type="AlphaFoldDB" id="Q7LZC6"/>
<evidence type="ECO:0000256" key="3">
    <source>
        <dbReference type="ARBA" id="ARBA00022525"/>
    </source>
</evidence>
<dbReference type="GO" id="GO:0008283">
    <property type="term" value="P:cell population proliferation"/>
    <property type="evidence" value="ECO:0007669"/>
    <property type="project" value="TreeGrafter"/>
</dbReference>
<comment type="similarity">
    <text evidence="2">Belongs to the insulin family.</text>
</comment>
<dbReference type="InterPro" id="IPR022350">
    <property type="entry name" value="IGF-1/2"/>
</dbReference>
<sequence length="193" mass="22021">MSSGHLFQWHLCDVFKSAMCCISCTHTLSLLLTVLWLTGELGAGPYTLCRAELVDSLQFVCGQRGFYFSRPMGYGSSTCWTHNRGILDKCCFQSCQLRWIEMYCAAFEPSLVTRSVRAQRVTDMCRTLKKSAVQNVERRTEIWTAQHPDKTKPKKEVYQQNTLRGNTWGGYYGMYKLTLAKGYEDSGYQTTGP</sequence>
<dbReference type="GO" id="GO:0048009">
    <property type="term" value="P:insulin-like growth factor receptor signaling pathway"/>
    <property type="evidence" value="ECO:0007669"/>
    <property type="project" value="TreeGrafter"/>
</dbReference>
<keyword evidence="4" id="KW-0339">Growth factor</keyword>
<evidence type="ECO:0000256" key="6">
    <source>
        <dbReference type="ARBA" id="ARBA00056939"/>
    </source>
</evidence>
<dbReference type="GO" id="GO:0005615">
    <property type="term" value="C:extracellular space"/>
    <property type="evidence" value="ECO:0007669"/>
    <property type="project" value="InterPro"/>
</dbReference>
<dbReference type="GO" id="GO:0043066">
    <property type="term" value="P:negative regulation of apoptotic process"/>
    <property type="evidence" value="ECO:0007669"/>
    <property type="project" value="TreeGrafter"/>
</dbReference>
<dbReference type="GO" id="GO:0008284">
    <property type="term" value="P:positive regulation of cell population proliferation"/>
    <property type="evidence" value="ECO:0007669"/>
    <property type="project" value="TreeGrafter"/>
</dbReference>
<dbReference type="InterPro" id="IPR036438">
    <property type="entry name" value="Insulin-like_sf"/>
</dbReference>